<comment type="caution">
    <text evidence="1">The sequence shown here is derived from an EMBL/GenBank/DDBJ whole genome shotgun (WGS) entry which is preliminary data.</text>
</comment>
<dbReference type="EMBL" id="JARXVE010000006">
    <property type="protein sequence ID" value="MDH6197213.1"/>
    <property type="molecule type" value="Genomic_DNA"/>
</dbReference>
<name>A0ABT6L2N6_9MYCO</name>
<accession>A0ABT6L2N6</accession>
<dbReference type="InterPro" id="IPR036188">
    <property type="entry name" value="FAD/NAD-bd_sf"/>
</dbReference>
<sequence length="496" mass="52124">MWAETRGRPPPLFSVRSTGGVDVTIVGSGPNGLAAAVICARAGLSVRVIEAQPTPGGGARTLPDPEFSGVLHDVCSAVHPLGVASPFFAEFDLAARGVQLVAPEVSYANPLPNRAAAIAYRSLDRTCAELDHGQSWRRLFGPLTEHPDGVLGFFLGDKRSLPPDLPTTVRTGLRVLAQGSPAWGALRGEDARALFTGVGTHAISRMPSPVNSGAGLMLGTVAHTAGWPVPVGGTQVIPDALIADLRDHGGELITGEPVTSPPDGVVIYDTAPTALLDIYADTVPSRYAKALRRYRFGPGVCKIDFVLSGEIPWRDPRVGASPTIHMGGTRAQMALAEREIAAGRHAERPMTLAALPHLVDPTRIDAAGRRPLWTYSHVPADSPADLTETVTAMFESAAPGFRDLVLATRCVPAAKMAQHNANYVGGDIIVGGATLFAALVGPTLRLDPWTTPIPKAYLCSSATPPGTGVHGMCGYYAARTVLKREFGITDLPKLAP</sequence>
<protein>
    <submittedName>
        <fullName evidence="1">Phytoene dehydrogenase-like protein</fullName>
    </submittedName>
</protein>
<evidence type="ECO:0000313" key="1">
    <source>
        <dbReference type="EMBL" id="MDH6197213.1"/>
    </source>
</evidence>
<dbReference type="SUPFAM" id="SSF51905">
    <property type="entry name" value="FAD/NAD(P)-binding domain"/>
    <property type="match status" value="1"/>
</dbReference>
<dbReference type="Gene3D" id="3.50.50.60">
    <property type="entry name" value="FAD/NAD(P)-binding domain"/>
    <property type="match status" value="1"/>
</dbReference>
<dbReference type="PANTHER" id="PTHR10668">
    <property type="entry name" value="PHYTOENE DEHYDROGENASE"/>
    <property type="match status" value="1"/>
</dbReference>
<dbReference type="PANTHER" id="PTHR10668:SF105">
    <property type="entry name" value="DEHYDROGENASE-RELATED"/>
    <property type="match status" value="1"/>
</dbReference>
<proteinExistence type="predicted"/>
<organism evidence="1 2">
    <name type="scientific">Mycolicibacterium frederiksbergense</name>
    <dbReference type="NCBI Taxonomy" id="117567"/>
    <lineage>
        <taxon>Bacteria</taxon>
        <taxon>Bacillati</taxon>
        <taxon>Actinomycetota</taxon>
        <taxon>Actinomycetes</taxon>
        <taxon>Mycobacteriales</taxon>
        <taxon>Mycobacteriaceae</taxon>
        <taxon>Mycolicibacterium</taxon>
    </lineage>
</organism>
<evidence type="ECO:0000313" key="2">
    <source>
        <dbReference type="Proteomes" id="UP001160130"/>
    </source>
</evidence>
<dbReference type="Pfam" id="PF13450">
    <property type="entry name" value="NAD_binding_8"/>
    <property type="match status" value="1"/>
</dbReference>
<dbReference type="Proteomes" id="UP001160130">
    <property type="component" value="Unassembled WGS sequence"/>
</dbReference>
<keyword evidence="2" id="KW-1185">Reference proteome</keyword>
<dbReference type="PRINTS" id="PR00419">
    <property type="entry name" value="ADXRDTASE"/>
</dbReference>
<gene>
    <name evidence="1" type="ORF">M2272_003866</name>
</gene>
<reference evidence="1 2" key="1">
    <citation type="submission" date="2023-04" db="EMBL/GenBank/DDBJ databases">
        <title>Forest soil microbial communities from Buena Vista Peninsula, Colon Province, Panama.</title>
        <authorList>
            <person name="Bouskill N."/>
        </authorList>
    </citation>
    <scope>NUCLEOTIDE SEQUENCE [LARGE SCALE GENOMIC DNA]</scope>
    <source>
        <strain evidence="1 2">AC80</strain>
    </source>
</reference>